<dbReference type="PROSITE" id="PS51371">
    <property type="entry name" value="CBS"/>
    <property type="match status" value="2"/>
</dbReference>
<evidence type="ECO:0000259" key="4">
    <source>
        <dbReference type="PROSITE" id="PS51371"/>
    </source>
</evidence>
<dbReference type="InterPro" id="IPR051257">
    <property type="entry name" value="Diverse_CBS-Domain"/>
</dbReference>
<evidence type="ECO:0000256" key="1">
    <source>
        <dbReference type="ARBA" id="ARBA00023122"/>
    </source>
</evidence>
<dbReference type="CDD" id="cd04586">
    <property type="entry name" value="CBS_pair_BON_assoc"/>
    <property type="match status" value="1"/>
</dbReference>
<reference evidence="6" key="1">
    <citation type="journal article" date="2019" name="Int. J. Syst. Evol. Microbiol.">
        <title>The Global Catalogue of Microorganisms (GCM) 10K type strain sequencing project: providing services to taxonomists for standard genome sequencing and annotation.</title>
        <authorList>
            <consortium name="The Broad Institute Genomics Platform"/>
            <consortium name="The Broad Institute Genome Sequencing Center for Infectious Disease"/>
            <person name="Wu L."/>
            <person name="Ma J."/>
        </authorList>
    </citation>
    <scope>NUCLEOTIDE SEQUENCE [LARGE SCALE GENOMIC DNA]</scope>
    <source>
        <strain evidence="6">CGMCC 1.6774</strain>
    </source>
</reference>
<keyword evidence="6" id="KW-1185">Reference proteome</keyword>
<dbReference type="Proteomes" id="UP001597314">
    <property type="component" value="Unassembled WGS sequence"/>
</dbReference>
<gene>
    <name evidence="5" type="ORF">ACFSOX_02330</name>
</gene>
<proteinExistence type="predicted"/>
<keyword evidence="1 2" id="KW-0129">CBS domain</keyword>
<feature type="compositionally biased region" description="Polar residues" evidence="3">
    <location>
        <begin position="183"/>
        <end position="193"/>
    </location>
</feature>
<dbReference type="PANTHER" id="PTHR43080">
    <property type="entry name" value="CBS DOMAIN-CONTAINING PROTEIN CBSX3, MITOCHONDRIAL"/>
    <property type="match status" value="1"/>
</dbReference>
<protein>
    <submittedName>
        <fullName evidence="5">CBS domain-containing protein</fullName>
    </submittedName>
</protein>
<feature type="domain" description="CBS" evidence="4">
    <location>
        <begin position="7"/>
        <end position="63"/>
    </location>
</feature>
<dbReference type="Pfam" id="PF00571">
    <property type="entry name" value="CBS"/>
    <property type="match status" value="2"/>
</dbReference>
<dbReference type="RefSeq" id="WP_378476175.1">
    <property type="nucleotide sequence ID" value="NZ_JBHUIW010000002.1"/>
</dbReference>
<organism evidence="5 6">
    <name type="scientific">Rhodoplanes azumiensis</name>
    <dbReference type="NCBI Taxonomy" id="1897628"/>
    <lineage>
        <taxon>Bacteria</taxon>
        <taxon>Pseudomonadati</taxon>
        <taxon>Pseudomonadota</taxon>
        <taxon>Alphaproteobacteria</taxon>
        <taxon>Hyphomicrobiales</taxon>
        <taxon>Nitrobacteraceae</taxon>
        <taxon>Rhodoplanes</taxon>
    </lineage>
</organism>
<evidence type="ECO:0000313" key="6">
    <source>
        <dbReference type="Proteomes" id="UP001597314"/>
    </source>
</evidence>
<accession>A0ABW5AFZ0</accession>
<evidence type="ECO:0000256" key="2">
    <source>
        <dbReference type="PROSITE-ProRule" id="PRU00703"/>
    </source>
</evidence>
<dbReference type="EMBL" id="JBHUIW010000002">
    <property type="protein sequence ID" value="MFD2180977.1"/>
    <property type="molecule type" value="Genomic_DNA"/>
</dbReference>
<dbReference type="SMART" id="SM00116">
    <property type="entry name" value="CBS"/>
    <property type="match status" value="2"/>
</dbReference>
<dbReference type="PANTHER" id="PTHR43080:SF2">
    <property type="entry name" value="CBS DOMAIN-CONTAINING PROTEIN"/>
    <property type="match status" value="1"/>
</dbReference>
<dbReference type="SUPFAM" id="SSF54631">
    <property type="entry name" value="CBS-domain pair"/>
    <property type="match status" value="1"/>
</dbReference>
<dbReference type="InterPro" id="IPR046342">
    <property type="entry name" value="CBS_dom_sf"/>
</dbReference>
<dbReference type="Gene3D" id="3.10.580.10">
    <property type="entry name" value="CBS-domain"/>
    <property type="match status" value="1"/>
</dbReference>
<name>A0ABW5AFZ0_9BRAD</name>
<dbReference type="InterPro" id="IPR000644">
    <property type="entry name" value="CBS_dom"/>
</dbReference>
<feature type="region of interest" description="Disordered" evidence="3">
    <location>
        <begin position="182"/>
        <end position="210"/>
    </location>
</feature>
<comment type="caution">
    <text evidence="5">The sequence shown here is derived from an EMBL/GenBank/DDBJ whole genome shotgun (WGS) entry which is preliminary data.</text>
</comment>
<sequence length="353" mass="38645">MKAADIMTRTVLTVAPDAPARVIAKLLHRNGISAVPVVDEAGALIGMVSEGDLIPRDQRDREARRDWWLHMLSEGEALSAEFIADLEDDKRTARDVMTAPVVTVPEDADIVEVAGVLAQNRIKRAPVTANGRMVGIVSRADLVRAIAGNNHGTAPPASERTPDSLTAAEEHLTALQVRMQQKLGAQQPVNSPDKSPPHRPTTTAAPGPKAAEELSAAGFRGLVERHEKDEDALRADIHRQAEEKRHHEVNEMLAAELSEAMWNRMMHEAKIAAEKGETEHMLLRFPCDLCTDHGRAVNVPDPEWPATLRGLPARVFLRWQEELRPKGFGLTARVVDFPGGIPGDIGLFLSWGK</sequence>
<evidence type="ECO:0000313" key="5">
    <source>
        <dbReference type="EMBL" id="MFD2180977.1"/>
    </source>
</evidence>
<feature type="compositionally biased region" description="Low complexity" evidence="3">
    <location>
        <begin position="200"/>
        <end position="209"/>
    </location>
</feature>
<feature type="domain" description="CBS" evidence="4">
    <location>
        <begin position="97"/>
        <end position="153"/>
    </location>
</feature>
<evidence type="ECO:0000256" key="3">
    <source>
        <dbReference type="SAM" id="MobiDB-lite"/>
    </source>
</evidence>